<organism evidence="2 3">
    <name type="scientific">Enemella evansiae</name>
    <dbReference type="NCBI Taxonomy" id="2016499"/>
    <lineage>
        <taxon>Bacteria</taxon>
        <taxon>Bacillati</taxon>
        <taxon>Actinomycetota</taxon>
        <taxon>Actinomycetes</taxon>
        <taxon>Propionibacteriales</taxon>
        <taxon>Propionibacteriaceae</taxon>
        <taxon>Enemella</taxon>
    </lineage>
</organism>
<evidence type="ECO:0000313" key="3">
    <source>
        <dbReference type="Proteomes" id="UP000215896"/>
    </source>
</evidence>
<feature type="region of interest" description="Disordered" evidence="1">
    <location>
        <begin position="150"/>
        <end position="209"/>
    </location>
</feature>
<dbReference type="AlphaFoldDB" id="A0A255G9S6"/>
<dbReference type="OrthoDB" id="4485313at2"/>
<accession>A0A255G9S6</accession>
<feature type="compositionally biased region" description="Basic and acidic residues" evidence="1">
    <location>
        <begin position="150"/>
        <end position="161"/>
    </location>
</feature>
<evidence type="ECO:0000313" key="2">
    <source>
        <dbReference type="EMBL" id="OYO12668.1"/>
    </source>
</evidence>
<reference evidence="2 3" key="1">
    <citation type="submission" date="2017-07" db="EMBL/GenBank/DDBJ databases">
        <title>Draft whole genome sequences of clinical Proprionibacteriaceae strains.</title>
        <authorList>
            <person name="Bernier A.-M."/>
            <person name="Bernard K."/>
            <person name="Domingo M.-C."/>
        </authorList>
    </citation>
    <scope>NUCLEOTIDE SEQUENCE [LARGE SCALE GENOMIC DNA]</scope>
    <source>
        <strain evidence="2 3">NML 030167</strain>
    </source>
</reference>
<dbReference type="Proteomes" id="UP000215896">
    <property type="component" value="Unassembled WGS sequence"/>
</dbReference>
<keyword evidence="3" id="KW-1185">Reference proteome</keyword>
<name>A0A255G9S6_9ACTN</name>
<dbReference type="EMBL" id="NMVO01000014">
    <property type="protein sequence ID" value="OYO12668.1"/>
    <property type="molecule type" value="Genomic_DNA"/>
</dbReference>
<evidence type="ECO:0000256" key="1">
    <source>
        <dbReference type="SAM" id="MobiDB-lite"/>
    </source>
</evidence>
<proteinExistence type="predicted"/>
<gene>
    <name evidence="2" type="ORF">CGZ94_12190</name>
</gene>
<comment type="caution">
    <text evidence="2">The sequence shown here is derived from an EMBL/GenBank/DDBJ whole genome shotgun (WGS) entry which is preliminary data.</text>
</comment>
<dbReference type="RefSeq" id="WP_094356430.1">
    <property type="nucleotide sequence ID" value="NZ_NMVK01000008.1"/>
</dbReference>
<feature type="compositionally biased region" description="Basic and acidic residues" evidence="1">
    <location>
        <begin position="188"/>
        <end position="209"/>
    </location>
</feature>
<sequence length="375" mass="41549">MIAAYDFGLHVHYGYASLTGAATDEDVDLIEARAGQRNGILGARVVGALSFVFGLHTGVVPFRVEVHASEPAVGVDWEDVVEVDYLTDEVSQFLTTFDDSVAFDLAEVGNHRARYSASGMDLAHDLTRLSGEPELDRYLLQLWPAESQPERVIRQTSDKARNWAGVAEQTPPPTDEGRHRAAAQWLEEEGRRQEHERQRRREAEQERSRLAWGGTLPTPELEAAGWNARALAKRDREFAELLVDAPAAVQRQLLRWLLEQGVRHLPQDQDWRPVIEAAINGALDASELDRIRVLLFGPPEGLQVVAVSQFVGSQDPPVRPAVWPPAAIYGALAAATQADNLSRILVDVVTNFLAMDDPAVSAAVIRSRLEELLRR</sequence>
<protein>
    <submittedName>
        <fullName evidence="2">Uncharacterized protein</fullName>
    </submittedName>
</protein>